<accession>A0ACC2NVJ8</accession>
<organism evidence="1 2">
    <name type="scientific">Eretmocerus hayati</name>
    <dbReference type="NCBI Taxonomy" id="131215"/>
    <lineage>
        <taxon>Eukaryota</taxon>
        <taxon>Metazoa</taxon>
        <taxon>Ecdysozoa</taxon>
        <taxon>Arthropoda</taxon>
        <taxon>Hexapoda</taxon>
        <taxon>Insecta</taxon>
        <taxon>Pterygota</taxon>
        <taxon>Neoptera</taxon>
        <taxon>Endopterygota</taxon>
        <taxon>Hymenoptera</taxon>
        <taxon>Apocrita</taxon>
        <taxon>Proctotrupomorpha</taxon>
        <taxon>Chalcidoidea</taxon>
        <taxon>Aphelinidae</taxon>
        <taxon>Aphelininae</taxon>
        <taxon>Eretmocerus</taxon>
    </lineage>
</organism>
<name>A0ACC2NVJ8_9HYME</name>
<dbReference type="EMBL" id="CM056742">
    <property type="protein sequence ID" value="KAJ8675107.1"/>
    <property type="molecule type" value="Genomic_DNA"/>
</dbReference>
<proteinExistence type="predicted"/>
<gene>
    <name evidence="1" type="ORF">QAD02_010893</name>
</gene>
<comment type="caution">
    <text evidence="1">The sequence shown here is derived from an EMBL/GenBank/DDBJ whole genome shotgun (WGS) entry which is preliminary data.</text>
</comment>
<keyword evidence="2" id="KW-1185">Reference proteome</keyword>
<dbReference type="Proteomes" id="UP001239111">
    <property type="component" value="Chromosome 2"/>
</dbReference>
<evidence type="ECO:0000313" key="1">
    <source>
        <dbReference type="EMBL" id="KAJ8675107.1"/>
    </source>
</evidence>
<protein>
    <submittedName>
        <fullName evidence="1">Uncharacterized protein</fullName>
    </submittedName>
</protein>
<reference evidence="1" key="1">
    <citation type="submission" date="2023-04" db="EMBL/GenBank/DDBJ databases">
        <title>A chromosome-level genome assembly of the parasitoid wasp Eretmocerus hayati.</title>
        <authorList>
            <person name="Zhong Y."/>
            <person name="Liu S."/>
            <person name="Liu Y."/>
        </authorList>
    </citation>
    <scope>NUCLEOTIDE SEQUENCE</scope>
    <source>
        <strain evidence="1">ZJU_SS_LIU_2023</strain>
    </source>
</reference>
<sequence>MEHRTRMALLFVCDLCNKHVGAVKSSLSNGIQDHRLSINQVNQNRHQPAILKRKAIDDANSPVVVKVYTDESGEWEAVDETAQNFNETTDIFICQSCNAVFTEKRELDIHRTNNHPRLIIVPKEVANTDESDIVYYGDYHQVLSTGKFHCGHCPSILSSIGAVRKHFRRLHKGVTVYTANVTKLTAKLTTSKKIETEEVPEAKNEKEVIIVRNFLKDPSDNLLRPCPCCDFSTLKCNVFRNHVRINHPDVWLKLSGLRIINNPNDEVTPNNPPEDDHNDGEDDTMGYWEQYEEETNQRLADKESTTTTVGNAPIDKKEAKQFSCPHCSYVSYGRSGMATHLNRFHTSENKKKNAEVSQQPIIIPTWTGYACGYCSFVGCNISSVNRHSERKHSSLNIMMGEIPVTTFDCDACKFRCEGRVPMYNHQKIHLPEPNEQGTYTCMYCKLTLSTNDNVLRHISRKHMALQESSMEELVECDRCEFSSMNKRVMEWHKEQHDLPPEKAGQIYACDECNYFSYEKRQLNYHLKRKHRIAIVSDTTTKNVKKVVEPKPIKDLKTVVPKPKRKKITPPPPIKNFKCEFCSWATTSQVLLDFHIMRKHQPKKEYTCDHCGKAFSLKGDLKLHIRNKHMTQVSYICDVCGQLCKTRNGLHVHQLYAHLESEFKCHFCNKFMVSEGKLQDHIVYHHERAPYVCESCGRSYREAYKLKDHMRTHTGERPHACPVCNKSFGKRCGLRQHILTHSNERPYICDVCERPFSQKTGVITHRKKFHPEVVDPLPPMPREIVDRLISDVVDGKNTIAMIHEE</sequence>
<evidence type="ECO:0000313" key="2">
    <source>
        <dbReference type="Proteomes" id="UP001239111"/>
    </source>
</evidence>